<sequence>MIAVKAVIPAAMPAIQVRATARTAVAPTRADVGAEESSAMNKNKGTRLRATEARKKDTHDVMSGRVGEYSVVLIKSINGPENAKFLVREVSVGGKVVWHFKDEHFTGLALLAELKGTPCICLVTSKKEVKKVIPIDTLRERKEEEHRMQELMELAKEKIKNLLK</sequence>
<dbReference type="EMBL" id="MEYI01000020">
    <property type="protein sequence ID" value="OGD23978.1"/>
    <property type="molecule type" value="Genomic_DNA"/>
</dbReference>
<accession>A0A1F5B032</accession>
<name>A0A1F5B032_9BACT</name>
<evidence type="ECO:0000313" key="1">
    <source>
        <dbReference type="EMBL" id="OGD23978.1"/>
    </source>
</evidence>
<proteinExistence type="predicted"/>
<organism evidence="1 2">
    <name type="scientific">Candidatus Azambacteria bacterium RBG_16_47_10</name>
    <dbReference type="NCBI Taxonomy" id="1797292"/>
    <lineage>
        <taxon>Bacteria</taxon>
        <taxon>Candidatus Azamiibacteriota</taxon>
    </lineage>
</organism>
<protein>
    <submittedName>
        <fullName evidence="1">Uncharacterized protein</fullName>
    </submittedName>
</protein>
<gene>
    <name evidence="1" type="ORF">A2Z10_03640</name>
</gene>
<dbReference type="AlphaFoldDB" id="A0A1F5B032"/>
<comment type="caution">
    <text evidence="1">The sequence shown here is derived from an EMBL/GenBank/DDBJ whole genome shotgun (WGS) entry which is preliminary data.</text>
</comment>
<dbReference type="Proteomes" id="UP000176639">
    <property type="component" value="Unassembled WGS sequence"/>
</dbReference>
<evidence type="ECO:0000313" key="2">
    <source>
        <dbReference type="Proteomes" id="UP000176639"/>
    </source>
</evidence>
<reference evidence="1 2" key="1">
    <citation type="journal article" date="2016" name="Nat. Commun.">
        <title>Thousands of microbial genomes shed light on interconnected biogeochemical processes in an aquifer system.</title>
        <authorList>
            <person name="Anantharaman K."/>
            <person name="Brown C.T."/>
            <person name="Hug L.A."/>
            <person name="Sharon I."/>
            <person name="Castelle C.J."/>
            <person name="Probst A.J."/>
            <person name="Thomas B.C."/>
            <person name="Singh A."/>
            <person name="Wilkins M.J."/>
            <person name="Karaoz U."/>
            <person name="Brodie E.L."/>
            <person name="Williams K.H."/>
            <person name="Hubbard S.S."/>
            <person name="Banfield J.F."/>
        </authorList>
    </citation>
    <scope>NUCLEOTIDE SEQUENCE [LARGE SCALE GENOMIC DNA]</scope>
</reference>